<keyword evidence="1" id="KW-1133">Transmembrane helix</keyword>
<comment type="caution">
    <text evidence="2">The sequence shown here is derived from an EMBL/GenBank/DDBJ whole genome shotgun (WGS) entry which is preliminary data.</text>
</comment>
<proteinExistence type="predicted"/>
<evidence type="ECO:0000313" key="3">
    <source>
        <dbReference type="Proteomes" id="UP000034448"/>
    </source>
</evidence>
<dbReference type="InterPro" id="IPR035965">
    <property type="entry name" value="PAS-like_dom_sf"/>
</dbReference>
<reference evidence="2 3" key="1">
    <citation type="journal article" date="2015" name="Nature">
        <title>rRNA introns, odd ribosomes, and small enigmatic genomes across a large radiation of phyla.</title>
        <authorList>
            <person name="Brown C.T."/>
            <person name="Hug L.A."/>
            <person name="Thomas B.C."/>
            <person name="Sharon I."/>
            <person name="Castelle C.J."/>
            <person name="Singh A."/>
            <person name="Wilkins M.J."/>
            <person name="Williams K.H."/>
            <person name="Banfield J.F."/>
        </authorList>
    </citation>
    <scope>NUCLEOTIDE SEQUENCE [LARGE SCALE GENOMIC DNA]</scope>
</reference>
<evidence type="ECO:0000256" key="1">
    <source>
        <dbReference type="SAM" id="Phobius"/>
    </source>
</evidence>
<name>A0A0G0F7F9_9BACT</name>
<dbReference type="Proteomes" id="UP000034448">
    <property type="component" value="Unassembled WGS sequence"/>
</dbReference>
<dbReference type="AlphaFoldDB" id="A0A0G0F7F9"/>
<dbReference type="CDD" id="cd00130">
    <property type="entry name" value="PAS"/>
    <property type="match status" value="1"/>
</dbReference>
<dbReference type="EMBL" id="LBSJ01000022">
    <property type="protein sequence ID" value="KKQ15133.1"/>
    <property type="molecule type" value="Genomic_DNA"/>
</dbReference>
<dbReference type="Gene3D" id="3.30.450.20">
    <property type="entry name" value="PAS domain"/>
    <property type="match status" value="1"/>
</dbReference>
<organism evidence="2 3">
    <name type="scientific">Candidatus Daviesbacteria bacterium GW2011_GWA1_36_8</name>
    <dbReference type="NCBI Taxonomy" id="1618417"/>
    <lineage>
        <taxon>Bacteria</taxon>
        <taxon>Candidatus Daviesiibacteriota</taxon>
    </lineage>
</organism>
<protein>
    <submittedName>
        <fullName evidence="2">Uncharacterized protein</fullName>
    </submittedName>
</protein>
<evidence type="ECO:0000313" key="2">
    <source>
        <dbReference type="EMBL" id="KKQ15133.1"/>
    </source>
</evidence>
<dbReference type="InterPro" id="IPR000014">
    <property type="entry name" value="PAS"/>
</dbReference>
<dbReference type="SUPFAM" id="SSF55785">
    <property type="entry name" value="PYP-like sensor domain (PAS domain)"/>
    <property type="match status" value="1"/>
</dbReference>
<feature type="transmembrane region" description="Helical" evidence="1">
    <location>
        <begin position="57"/>
        <end position="75"/>
    </location>
</feature>
<feature type="transmembrane region" description="Helical" evidence="1">
    <location>
        <begin position="134"/>
        <end position="154"/>
    </location>
</feature>
<sequence length="538" mass="60416">MSFLTPTLLVISSLLSLALIYYKIPTNIVNIILVLLIIFLIVSANRLNQSINPILKNLNTTFLISLCSLFVQIFVLSSGGFYSPFLILIHLYSLALSFLVNLPSSIIFLTTSSALLVFNSYYNPILLEKFKEDPFTLILYIVSFVVIIPLSHIVNRTYHLKSAIYEKLKNILVIQESKEASILRSLAEIVFITDPNLIILSANSAFENNLKLSEIDYKNKPALEVLKLLDSTNNPATKDSLYIDIVLKDRSTRIIEGFSLSTKTKPQPIYISIQLRPIVDSASKVTQLVFIVSEKAFTKIGQSLHQDLIPLKNSNLKLLSEIRNSLLRANIPSLDLQIELLAKSEEDLNIAQELEDHPIKEFKTLTDLALLSKKIVNQKIVFAKSLGVKLEFSLSANEVSEQAAINMTEQKSPFAGDVIPDFAIPLDSKWIEVMIQKLIELSILLSSDQKDPKILVEILKIGHIIKIKITSSSPQLGIDYNVLLKPYYDHLLFKSNLKLSSGLEGYIAKFISSQTESPITVEHNPNLKQTIFIITFTK</sequence>
<accession>A0A0G0F7F9</accession>
<keyword evidence="1" id="KW-0472">Membrane</keyword>
<gene>
    <name evidence="2" type="ORF">US28_C0022G0005</name>
</gene>
<feature type="transmembrane region" description="Helical" evidence="1">
    <location>
        <begin position="28"/>
        <end position="45"/>
    </location>
</feature>
<keyword evidence="1" id="KW-0812">Transmembrane</keyword>
<feature type="transmembrane region" description="Helical" evidence="1">
    <location>
        <begin position="106"/>
        <end position="122"/>
    </location>
</feature>